<name>A0A423TZZ3_PENVA</name>
<comment type="caution">
    <text evidence="1">The sequence shown here is derived from an EMBL/GenBank/DDBJ whole genome shotgun (WGS) entry which is preliminary data.</text>
</comment>
<evidence type="ECO:0000313" key="1">
    <source>
        <dbReference type="EMBL" id="ROT82004.1"/>
    </source>
</evidence>
<dbReference type="OrthoDB" id="6363921at2759"/>
<evidence type="ECO:0000313" key="2">
    <source>
        <dbReference type="Proteomes" id="UP000283509"/>
    </source>
</evidence>
<reference evidence="1 2" key="2">
    <citation type="submission" date="2019-01" db="EMBL/GenBank/DDBJ databases">
        <title>The decoding of complex shrimp genome reveals the adaptation for benthos swimmer, frequently molting mechanism and breeding impact on genome.</title>
        <authorList>
            <person name="Sun Y."/>
            <person name="Gao Y."/>
            <person name="Yu Y."/>
        </authorList>
    </citation>
    <scope>NUCLEOTIDE SEQUENCE [LARGE SCALE GENOMIC DNA]</scope>
    <source>
        <tissue evidence="1">Muscle</tissue>
    </source>
</reference>
<keyword evidence="2" id="KW-1185">Reference proteome</keyword>
<sequence length="1445" mass="158954">MENNTVTVPAPVPQIVQVLNASHALLTRLRDTTSLWTEMERGLPYSAGLLRRAGVLPRLLALPYLWLLEGVPQVAISLLGNATAWRTYPCGETSLASLFPASSEGLPVTWAALDRIKAEVRRVEAYLCHNYSAIVSEVASDAKLTNSVRALVEDLRPGAIEISGTIELLQTLPDLVLSLDLSQLLQEVTTPGGVSLQQEFADSFAGNFPRDDTGSVLAGLLDRALQHLAADAWTAGTASSIRLGMFHAQAIARELTAVLEAQVSLAAILGVPADYPPLALLQEDPAGTASFLVDEISSLAMSVLQGKTVDYEWVGGMCNRSKGVSSVVQLVCFILDNPQPPELHSNLTAIITASVESFANPNGVVPQVKAKDVLDSVSLLVERLQGFDVSRLLNLGLAETFFNASMAELEVFKAELLDLQKQWLWKAADAVVSQNANASEVVRKASVILTYILQWLPASPDDVNSLIPAPLLSIHQLLNSTWIDLLDGFHHNLMLNPGLVNLTLPEICSSTSNLEEPSGGAGNFLETLETLCQLVSDLAAEDWLQFGQLLSDLEPGGGKGNGGNNMQSGTKEIYDLGQEVFDRLRVFLEGADQSLMSDFLLQLQSYLSWGNWEDLLGRIQARKENSTLSDLMPPLEMLLKGLEGATDPSAPLHVLRALSLKLTLGRYLLAGSIRDLLGGASTLQSLVETMTSQLPYALRDVVGAVAQEPKEVAKVIESLSADSWASVCQEDLEKFGQSLQAFKDSLCQVNPQDIAGDFNKLLKIDVLQGITPVNLEEVLNASLNLARDLKGQESLLQKFEDPVTYLGLETWLNIHSLVFNVTADEMWENSTMILATALGPLVNLSFELSPEETVVLREVLAEAGRYLRGAKFFLALARGGDTWQFIREVYADKPVVVKFLDIAEKLPDFFYEHGMFFGNFTVLSQVILLGSDTPCNLLFFLLDGHRDLMRNESAALLREVFQFVCDPQQLSLLQSQLVPTTPPVIVNVTMEVDAATLGLLIDHVAWDVVKIAQGRFFEGDVRLPLWLQRQSWEKVLLMLEHYQRETTIQDVVVLLAGLGLDAARLRLDQQYIVPAAGLVFNLASRFVTAVDENTGELDLEVFTEGLGSVANLQQEVVPMLADLLALVLWFPESKMYYGLLSGVPPLELYENMCQGDIKEYLLHPSLSEARWQTVQDLLCTTNFDDLQKDLAPLFNTTPIVDGVAVKWVLVGAEVEKVVWRFNVEALGFLDVLHGNPYFQSLENVTSGLARGLVMATTSVVPLVKQGPTYEMQRYAEVLISIMVALEPIAEPGSPRLSSRLQDPEQMQALLEEYTRAVRNFNARRAELQLKYQLLMVEGSSDLRRILEEFVARLKTSPLWLDVTSSIVNGLSGSQRPAAEMLDMLEQIVALRPSQWLGFVSARPSWSEADLSYLLHAAVRLHAFQPPFLFLSLAWKRVLPSKTSLV</sequence>
<protein>
    <submittedName>
        <fullName evidence="1">Uncharacterized protein</fullName>
    </submittedName>
</protein>
<reference evidence="1 2" key="1">
    <citation type="submission" date="2018-04" db="EMBL/GenBank/DDBJ databases">
        <authorList>
            <person name="Zhang X."/>
            <person name="Yuan J."/>
            <person name="Li F."/>
            <person name="Xiang J."/>
        </authorList>
    </citation>
    <scope>NUCLEOTIDE SEQUENCE [LARGE SCALE GENOMIC DNA]</scope>
    <source>
        <tissue evidence="1">Muscle</tissue>
    </source>
</reference>
<proteinExistence type="predicted"/>
<gene>
    <name evidence="1" type="ORF">C7M84_024834</name>
</gene>
<dbReference type="Proteomes" id="UP000283509">
    <property type="component" value="Unassembled WGS sequence"/>
</dbReference>
<dbReference type="EMBL" id="QCYY01000897">
    <property type="protein sequence ID" value="ROT82004.1"/>
    <property type="molecule type" value="Genomic_DNA"/>
</dbReference>
<organism evidence="1 2">
    <name type="scientific">Penaeus vannamei</name>
    <name type="common">Whiteleg shrimp</name>
    <name type="synonym">Litopenaeus vannamei</name>
    <dbReference type="NCBI Taxonomy" id="6689"/>
    <lineage>
        <taxon>Eukaryota</taxon>
        <taxon>Metazoa</taxon>
        <taxon>Ecdysozoa</taxon>
        <taxon>Arthropoda</taxon>
        <taxon>Crustacea</taxon>
        <taxon>Multicrustacea</taxon>
        <taxon>Malacostraca</taxon>
        <taxon>Eumalacostraca</taxon>
        <taxon>Eucarida</taxon>
        <taxon>Decapoda</taxon>
        <taxon>Dendrobranchiata</taxon>
        <taxon>Penaeoidea</taxon>
        <taxon>Penaeidae</taxon>
        <taxon>Penaeus</taxon>
    </lineage>
</organism>
<accession>A0A423TZZ3</accession>